<evidence type="ECO:0000256" key="1">
    <source>
        <dbReference type="SAM" id="MobiDB-lite"/>
    </source>
</evidence>
<organism evidence="2 3">
    <name type="scientific">Streptomyces sodiiphilus</name>
    <dbReference type="NCBI Taxonomy" id="226217"/>
    <lineage>
        <taxon>Bacteria</taxon>
        <taxon>Bacillati</taxon>
        <taxon>Actinomycetota</taxon>
        <taxon>Actinomycetes</taxon>
        <taxon>Kitasatosporales</taxon>
        <taxon>Streptomycetaceae</taxon>
        <taxon>Streptomyces</taxon>
    </lineage>
</organism>
<sequence length="101" mass="10602">MRFRSASASPRPVSPRSVSARPARLRRSLSSLPAALPVLRRVRGARRFVLARRDAGMSTAEYAVGTLAAAALAAVLHQVVTSGAVSGALQQLVERALNAAQ</sequence>
<comment type="caution">
    <text evidence="2">The sequence shown here is derived from an EMBL/GenBank/DDBJ whole genome shotgun (WGS) entry which is preliminary data.</text>
</comment>
<protein>
    <recommendedName>
        <fullName evidence="4">DUF4244 domain-containing protein</fullName>
    </recommendedName>
</protein>
<dbReference type="Pfam" id="PF14029">
    <property type="entry name" value="DUF4244"/>
    <property type="match status" value="1"/>
</dbReference>
<evidence type="ECO:0008006" key="4">
    <source>
        <dbReference type="Google" id="ProtNLM"/>
    </source>
</evidence>
<evidence type="ECO:0000313" key="3">
    <source>
        <dbReference type="Proteomes" id="UP001501303"/>
    </source>
</evidence>
<gene>
    <name evidence="2" type="ORF">GCM10009716_39250</name>
</gene>
<accession>A0ABN2PQ17</accession>
<dbReference type="InterPro" id="IPR025338">
    <property type="entry name" value="DUF4244"/>
</dbReference>
<keyword evidence="3" id="KW-1185">Reference proteome</keyword>
<dbReference type="EMBL" id="BAAAMJ010000046">
    <property type="protein sequence ID" value="GAA1927361.1"/>
    <property type="molecule type" value="Genomic_DNA"/>
</dbReference>
<dbReference type="Proteomes" id="UP001501303">
    <property type="component" value="Unassembled WGS sequence"/>
</dbReference>
<feature type="region of interest" description="Disordered" evidence="1">
    <location>
        <begin position="1"/>
        <end position="22"/>
    </location>
</feature>
<evidence type="ECO:0000313" key="2">
    <source>
        <dbReference type="EMBL" id="GAA1927361.1"/>
    </source>
</evidence>
<name>A0ABN2PQ17_9ACTN</name>
<proteinExistence type="predicted"/>
<reference evidence="2 3" key="1">
    <citation type="journal article" date="2019" name="Int. J. Syst. Evol. Microbiol.">
        <title>The Global Catalogue of Microorganisms (GCM) 10K type strain sequencing project: providing services to taxonomists for standard genome sequencing and annotation.</title>
        <authorList>
            <consortium name="The Broad Institute Genomics Platform"/>
            <consortium name="The Broad Institute Genome Sequencing Center for Infectious Disease"/>
            <person name="Wu L."/>
            <person name="Ma J."/>
        </authorList>
    </citation>
    <scope>NUCLEOTIDE SEQUENCE [LARGE SCALE GENOMIC DNA]</scope>
    <source>
        <strain evidence="2 3">JCM 13581</strain>
    </source>
</reference>